<evidence type="ECO:0000256" key="1">
    <source>
        <dbReference type="SAM" id="MobiDB-lite"/>
    </source>
</evidence>
<feature type="non-terminal residue" evidence="2">
    <location>
        <position position="64"/>
    </location>
</feature>
<dbReference type="Proteomes" id="UP000270094">
    <property type="component" value="Unassembled WGS sequence"/>
</dbReference>
<dbReference type="AlphaFoldDB" id="A0A3P7JWW8"/>
<dbReference type="OrthoDB" id="5816168at2759"/>
<evidence type="ECO:0000313" key="2">
    <source>
        <dbReference type="EMBL" id="VDM80777.1"/>
    </source>
</evidence>
<evidence type="ECO:0000313" key="3">
    <source>
        <dbReference type="Proteomes" id="UP000270094"/>
    </source>
</evidence>
<proteinExistence type="predicted"/>
<feature type="region of interest" description="Disordered" evidence="1">
    <location>
        <begin position="1"/>
        <end position="64"/>
    </location>
</feature>
<sequence length="64" mass="7293">MDVNLKFDSEVRAQESRPADPDKTEKKRAEAHASSRPGISSRIHKRKMPVRRPTAYVSDKNSND</sequence>
<dbReference type="EMBL" id="UYYB01109998">
    <property type="protein sequence ID" value="VDM80777.1"/>
    <property type="molecule type" value="Genomic_DNA"/>
</dbReference>
<name>A0A3P7JWW8_STRVU</name>
<feature type="compositionally biased region" description="Basic and acidic residues" evidence="1">
    <location>
        <begin position="1"/>
        <end position="33"/>
    </location>
</feature>
<reference evidence="2 3" key="1">
    <citation type="submission" date="2018-11" db="EMBL/GenBank/DDBJ databases">
        <authorList>
            <consortium name="Pathogen Informatics"/>
        </authorList>
    </citation>
    <scope>NUCLEOTIDE SEQUENCE [LARGE SCALE GENOMIC DNA]</scope>
</reference>
<keyword evidence="3" id="KW-1185">Reference proteome</keyword>
<gene>
    <name evidence="2" type="ORF">SVUK_LOCUS15775</name>
</gene>
<organism evidence="2 3">
    <name type="scientific">Strongylus vulgaris</name>
    <name type="common">Blood worm</name>
    <dbReference type="NCBI Taxonomy" id="40348"/>
    <lineage>
        <taxon>Eukaryota</taxon>
        <taxon>Metazoa</taxon>
        <taxon>Ecdysozoa</taxon>
        <taxon>Nematoda</taxon>
        <taxon>Chromadorea</taxon>
        <taxon>Rhabditida</taxon>
        <taxon>Rhabditina</taxon>
        <taxon>Rhabditomorpha</taxon>
        <taxon>Strongyloidea</taxon>
        <taxon>Strongylidae</taxon>
        <taxon>Strongylus</taxon>
    </lineage>
</organism>
<accession>A0A3P7JWW8</accession>
<protein>
    <submittedName>
        <fullName evidence="2">Uncharacterized protein</fullName>
    </submittedName>
</protein>